<organism evidence="2 3">
    <name type="scientific">Pheucticus melanocephalus</name>
    <name type="common">Black-headed grosbeak</name>
    <name type="synonym">Guiraca melanocephala</name>
    <dbReference type="NCBI Taxonomy" id="371919"/>
    <lineage>
        <taxon>Eukaryota</taxon>
        <taxon>Metazoa</taxon>
        <taxon>Chordata</taxon>
        <taxon>Craniata</taxon>
        <taxon>Vertebrata</taxon>
        <taxon>Euteleostomi</taxon>
        <taxon>Archelosauria</taxon>
        <taxon>Archosauria</taxon>
        <taxon>Dinosauria</taxon>
        <taxon>Saurischia</taxon>
        <taxon>Theropoda</taxon>
        <taxon>Coelurosauria</taxon>
        <taxon>Aves</taxon>
        <taxon>Neognathae</taxon>
        <taxon>Neoaves</taxon>
        <taxon>Telluraves</taxon>
        <taxon>Australaves</taxon>
        <taxon>Passeriformes</taxon>
        <taxon>Cardinalidae</taxon>
        <taxon>Pheucticus</taxon>
    </lineage>
</organism>
<name>A0A7K7DU48_PHEME</name>
<feature type="transmembrane region" description="Helical" evidence="1">
    <location>
        <begin position="12"/>
        <end position="30"/>
    </location>
</feature>
<evidence type="ECO:0000256" key="1">
    <source>
        <dbReference type="SAM" id="Phobius"/>
    </source>
</evidence>
<dbReference type="InterPro" id="IPR017850">
    <property type="entry name" value="Alkaline_phosphatase_core_sf"/>
</dbReference>
<keyword evidence="1" id="KW-0472">Membrane</keyword>
<dbReference type="SUPFAM" id="SSF53649">
    <property type="entry name" value="Alkaline phosphatase-like"/>
    <property type="match status" value="1"/>
</dbReference>
<protein>
    <submittedName>
        <fullName evidence="2">ARSG Arylsulfatase</fullName>
    </submittedName>
</protein>
<sequence length="65" mass="7041">CGTMGTPPLFPWALLVPTLVLVGLWAPCVVSRQPNFIVILADDVGWGDLGANWAETKETPHLDQL</sequence>
<feature type="non-terminal residue" evidence="2">
    <location>
        <position position="1"/>
    </location>
</feature>
<keyword evidence="3" id="KW-1185">Reference proteome</keyword>
<evidence type="ECO:0000313" key="3">
    <source>
        <dbReference type="Proteomes" id="UP000578259"/>
    </source>
</evidence>
<gene>
    <name evidence="2" type="primary">Arsg</name>
    <name evidence="2" type="ORF">PHEMEL_R15174</name>
</gene>
<dbReference type="EMBL" id="VZSJ01044373">
    <property type="protein sequence ID" value="NWY35843.1"/>
    <property type="molecule type" value="Genomic_DNA"/>
</dbReference>
<proteinExistence type="predicted"/>
<dbReference type="Gene3D" id="3.40.720.10">
    <property type="entry name" value="Alkaline Phosphatase, subunit A"/>
    <property type="match status" value="1"/>
</dbReference>
<feature type="non-terminal residue" evidence="2">
    <location>
        <position position="65"/>
    </location>
</feature>
<evidence type="ECO:0000313" key="2">
    <source>
        <dbReference type="EMBL" id="NWY35843.1"/>
    </source>
</evidence>
<dbReference type="Proteomes" id="UP000578259">
    <property type="component" value="Unassembled WGS sequence"/>
</dbReference>
<comment type="caution">
    <text evidence="2">The sequence shown here is derived from an EMBL/GenBank/DDBJ whole genome shotgun (WGS) entry which is preliminary data.</text>
</comment>
<dbReference type="AlphaFoldDB" id="A0A7K7DU48"/>
<keyword evidence="1" id="KW-0812">Transmembrane</keyword>
<reference evidence="2 3" key="1">
    <citation type="submission" date="2019-09" db="EMBL/GenBank/DDBJ databases">
        <title>Bird 10,000 Genomes (B10K) Project - Family phase.</title>
        <authorList>
            <person name="Zhang G."/>
        </authorList>
    </citation>
    <scope>NUCLEOTIDE SEQUENCE [LARGE SCALE GENOMIC DNA]</scope>
    <source>
        <strain evidence="2">OUT-0018</strain>
        <tissue evidence="2">Muscle</tissue>
    </source>
</reference>
<keyword evidence="1" id="KW-1133">Transmembrane helix</keyword>
<accession>A0A7K7DU48</accession>